<evidence type="ECO:0000313" key="1">
    <source>
        <dbReference type="EMBL" id="KAG9494841.1"/>
    </source>
</evidence>
<reference evidence="1" key="1">
    <citation type="journal article" date="2021" name="Mol. Plant Microbe Interact.">
        <title>Telomere to telomere genome assembly of Fusarium musae F31, causal agent of crown rot disease of banana.</title>
        <authorList>
            <person name="Degradi L."/>
            <person name="Tava V."/>
            <person name="Kunova A."/>
            <person name="Cortesi P."/>
            <person name="Saracchi M."/>
            <person name="Pasquali M."/>
        </authorList>
    </citation>
    <scope>NUCLEOTIDE SEQUENCE</scope>
    <source>
        <strain evidence="1">F31</strain>
    </source>
</reference>
<organism evidence="1 2">
    <name type="scientific">Fusarium musae</name>
    <dbReference type="NCBI Taxonomy" id="1042133"/>
    <lineage>
        <taxon>Eukaryota</taxon>
        <taxon>Fungi</taxon>
        <taxon>Dikarya</taxon>
        <taxon>Ascomycota</taxon>
        <taxon>Pezizomycotina</taxon>
        <taxon>Sordariomycetes</taxon>
        <taxon>Hypocreomycetidae</taxon>
        <taxon>Hypocreales</taxon>
        <taxon>Nectriaceae</taxon>
        <taxon>Fusarium</taxon>
    </lineage>
</organism>
<dbReference type="AlphaFoldDB" id="A0A9P8IAF4"/>
<sequence>MAINATAVAALRQKDLRKFFTRDTEIDVVDADVFDVVFDHLAHLYQVSPGA</sequence>
<protein>
    <submittedName>
        <fullName evidence="1">Uncharacterized protein</fullName>
    </submittedName>
</protein>
<dbReference type="GeneID" id="68320926"/>
<dbReference type="RefSeq" id="XP_044673841.1">
    <property type="nucleotide sequence ID" value="XM_044830566.1"/>
</dbReference>
<evidence type="ECO:0000313" key="2">
    <source>
        <dbReference type="Proteomes" id="UP000827133"/>
    </source>
</evidence>
<keyword evidence="2" id="KW-1185">Reference proteome</keyword>
<dbReference type="EMBL" id="JAHBCI010000011">
    <property type="protein sequence ID" value="KAG9494841.1"/>
    <property type="molecule type" value="Genomic_DNA"/>
</dbReference>
<dbReference type="Proteomes" id="UP000827133">
    <property type="component" value="Unassembled WGS sequence"/>
</dbReference>
<dbReference type="KEGG" id="fmu:J7337_013070"/>
<proteinExistence type="predicted"/>
<comment type="caution">
    <text evidence="1">The sequence shown here is derived from an EMBL/GenBank/DDBJ whole genome shotgun (WGS) entry which is preliminary data.</text>
</comment>
<gene>
    <name evidence="1" type="ORF">J7337_013070</name>
</gene>
<name>A0A9P8IAF4_9HYPO</name>
<accession>A0A9P8IAF4</accession>